<dbReference type="InterPro" id="IPR036909">
    <property type="entry name" value="Cyt_c-like_dom_sf"/>
</dbReference>
<dbReference type="InterPro" id="IPR009056">
    <property type="entry name" value="Cyt_c-like_dom"/>
</dbReference>
<dbReference type="GO" id="GO:0046872">
    <property type="term" value="F:metal ion binding"/>
    <property type="evidence" value="ECO:0007669"/>
    <property type="project" value="UniProtKB-KW"/>
</dbReference>
<organism evidence="5">
    <name type="scientific">hydrothermal vent metagenome</name>
    <dbReference type="NCBI Taxonomy" id="652676"/>
    <lineage>
        <taxon>unclassified sequences</taxon>
        <taxon>metagenomes</taxon>
        <taxon>ecological metagenomes</taxon>
    </lineage>
</organism>
<keyword evidence="2" id="KW-0479">Metal-binding</keyword>
<evidence type="ECO:0000256" key="1">
    <source>
        <dbReference type="ARBA" id="ARBA00022617"/>
    </source>
</evidence>
<feature type="domain" description="Cytochrome c" evidence="4">
    <location>
        <begin position="15"/>
        <end position="110"/>
    </location>
</feature>
<evidence type="ECO:0000256" key="2">
    <source>
        <dbReference type="ARBA" id="ARBA00022723"/>
    </source>
</evidence>
<reference evidence="5" key="1">
    <citation type="submission" date="2016-10" db="EMBL/GenBank/DDBJ databases">
        <authorList>
            <person name="de Groot N.N."/>
        </authorList>
    </citation>
    <scope>NUCLEOTIDE SEQUENCE</scope>
</reference>
<dbReference type="GO" id="GO:0020037">
    <property type="term" value="F:heme binding"/>
    <property type="evidence" value="ECO:0007669"/>
    <property type="project" value="InterPro"/>
</dbReference>
<dbReference type="AlphaFoldDB" id="A0A1W1BGE3"/>
<keyword evidence="1" id="KW-0349">Heme</keyword>
<gene>
    <name evidence="5" type="ORF">MNB_SM-7-1281</name>
</gene>
<evidence type="ECO:0000256" key="3">
    <source>
        <dbReference type="ARBA" id="ARBA00023004"/>
    </source>
</evidence>
<proteinExistence type="predicted"/>
<keyword evidence="3" id="KW-0408">Iron</keyword>
<dbReference type="PROSITE" id="PS51007">
    <property type="entry name" value="CYTC"/>
    <property type="match status" value="1"/>
</dbReference>
<dbReference type="EMBL" id="FPHB01000020">
    <property type="protein sequence ID" value="SFV52614.1"/>
    <property type="molecule type" value="Genomic_DNA"/>
</dbReference>
<dbReference type="Gene3D" id="1.10.760.10">
    <property type="entry name" value="Cytochrome c-like domain"/>
    <property type="match status" value="1"/>
</dbReference>
<evidence type="ECO:0000259" key="4">
    <source>
        <dbReference type="PROSITE" id="PS51007"/>
    </source>
</evidence>
<dbReference type="GO" id="GO:0009055">
    <property type="term" value="F:electron transfer activity"/>
    <property type="evidence" value="ECO:0007669"/>
    <property type="project" value="InterPro"/>
</dbReference>
<dbReference type="SUPFAM" id="SSF46626">
    <property type="entry name" value="Cytochrome c"/>
    <property type="match status" value="1"/>
</dbReference>
<sequence length="112" mass="13204">MKRSLFFIFFIFVGAFAEESRALLLHGNCTTCHYVDRSISAPAMKIVKKRYKKAFTTKELFVKQMVAFVKDPKEDHSIMIDMIHKYEIMPKITFDEETLNEIASYIYDTDEF</sequence>
<protein>
    <submittedName>
        <fullName evidence="5">C-type cytochrome, putative</fullName>
    </submittedName>
</protein>
<name>A0A1W1BGE3_9ZZZZ</name>
<evidence type="ECO:0000313" key="5">
    <source>
        <dbReference type="EMBL" id="SFV52614.1"/>
    </source>
</evidence>
<accession>A0A1W1BGE3</accession>